<evidence type="ECO:0000256" key="2">
    <source>
        <dbReference type="ARBA" id="ARBA00022729"/>
    </source>
</evidence>
<keyword evidence="8" id="KW-1185">Reference proteome</keyword>
<dbReference type="PANTHER" id="PTHR11567">
    <property type="entry name" value="ACID PHOSPHATASE-RELATED"/>
    <property type="match status" value="1"/>
</dbReference>
<proteinExistence type="inferred from homology"/>
<dbReference type="EMBL" id="CP119078">
    <property type="protein sequence ID" value="WED43956.1"/>
    <property type="molecule type" value="Genomic_DNA"/>
</dbReference>
<dbReference type="InterPro" id="IPR033379">
    <property type="entry name" value="Acid_Pase_AS"/>
</dbReference>
<keyword evidence="4" id="KW-1015">Disulfide bond</keyword>
<accession>A0ABY8AWZ7</accession>
<keyword evidence="2 6" id="KW-0732">Signal</keyword>
<dbReference type="PANTHER" id="PTHR11567:SF211">
    <property type="entry name" value="PROSTATIC ACID PHOSPHATASE"/>
    <property type="match status" value="1"/>
</dbReference>
<reference evidence="7 8" key="1">
    <citation type="submission" date="2023-02" db="EMBL/GenBank/DDBJ databases">
        <title>Genome Sequence of L. cardiaca H63T.</title>
        <authorList>
            <person name="Lopez A.E."/>
            <person name="Cianciotto N.P."/>
        </authorList>
    </citation>
    <scope>NUCLEOTIDE SEQUENCE [LARGE SCALE GENOMIC DNA]</scope>
    <source>
        <strain evidence="7 8">H63</strain>
    </source>
</reference>
<dbReference type="SUPFAM" id="SSF53254">
    <property type="entry name" value="Phosphoglycerate mutase-like"/>
    <property type="match status" value="1"/>
</dbReference>
<gene>
    <name evidence="7" type="ORF">PXX05_04000</name>
</gene>
<organism evidence="7 8">
    <name type="scientific">Legionella cardiaca</name>
    <dbReference type="NCBI Taxonomy" id="1071983"/>
    <lineage>
        <taxon>Bacteria</taxon>
        <taxon>Pseudomonadati</taxon>
        <taxon>Pseudomonadota</taxon>
        <taxon>Gammaproteobacteria</taxon>
        <taxon>Legionellales</taxon>
        <taxon>Legionellaceae</taxon>
        <taxon>Legionella</taxon>
    </lineage>
</organism>
<dbReference type="RefSeq" id="WP_275089770.1">
    <property type="nucleotide sequence ID" value="NZ_CP119078.1"/>
</dbReference>
<evidence type="ECO:0000256" key="4">
    <source>
        <dbReference type="ARBA" id="ARBA00023157"/>
    </source>
</evidence>
<feature type="signal peptide" evidence="6">
    <location>
        <begin position="1"/>
        <end position="23"/>
    </location>
</feature>
<protein>
    <submittedName>
        <fullName evidence="7">Histidine phosphatase family protein</fullName>
    </submittedName>
</protein>
<name>A0ABY8AWZ7_9GAMM</name>
<dbReference type="PROSITE" id="PS00616">
    <property type="entry name" value="HIS_ACID_PHOSPHAT_1"/>
    <property type="match status" value="1"/>
</dbReference>
<keyword evidence="5" id="KW-0325">Glycoprotein</keyword>
<dbReference type="Pfam" id="PF00328">
    <property type="entry name" value="His_Phos_2"/>
    <property type="match status" value="1"/>
</dbReference>
<evidence type="ECO:0000313" key="7">
    <source>
        <dbReference type="EMBL" id="WED43956.1"/>
    </source>
</evidence>
<dbReference type="Proteomes" id="UP001222087">
    <property type="component" value="Chromosome"/>
</dbReference>
<feature type="chain" id="PRO_5047116355" evidence="6">
    <location>
        <begin position="24"/>
        <end position="350"/>
    </location>
</feature>
<evidence type="ECO:0000313" key="8">
    <source>
        <dbReference type="Proteomes" id="UP001222087"/>
    </source>
</evidence>
<evidence type="ECO:0000256" key="3">
    <source>
        <dbReference type="ARBA" id="ARBA00022801"/>
    </source>
</evidence>
<sequence length="350" mass="38899">MHAFMRSLIFVFLIASIPEQTMAANERLVFALDLIRHGDRTPFTTLPNAPHLWSEGEGQLTALGMQQEYQLGVKLHQRYLVDNQLLPASYQANTMYVRSTEVDRTMMSAQSLLMGLYPPGTGPVLADAKPALPSQIQPIPIHVVPAAQDNALLIDLRTNEFSELLTNYVFTRADWQQKSAEWSAQYARWSQLTGMTIDNMIDVISVGDTLNTYIAHDLALPQGLSIEEAKTMIAAGNWILATLFKPQQVGDIAGKGALNEIKEHLQRVAERSSKTQFVLLSAHDVTLLGVMSALHVPLDSAPPYASDLNFSVYQSDSDELLIKITYNNKPIPLPGCEINHCSLDQWLKQT</sequence>
<dbReference type="InterPro" id="IPR050645">
    <property type="entry name" value="Histidine_acid_phosphatase"/>
</dbReference>
<dbReference type="InterPro" id="IPR029033">
    <property type="entry name" value="His_PPase_superfam"/>
</dbReference>
<evidence type="ECO:0000256" key="1">
    <source>
        <dbReference type="ARBA" id="ARBA00005375"/>
    </source>
</evidence>
<evidence type="ECO:0000256" key="6">
    <source>
        <dbReference type="SAM" id="SignalP"/>
    </source>
</evidence>
<dbReference type="Gene3D" id="3.40.50.1240">
    <property type="entry name" value="Phosphoglycerate mutase-like"/>
    <property type="match status" value="1"/>
</dbReference>
<dbReference type="InterPro" id="IPR000560">
    <property type="entry name" value="His_Pase_clade-2"/>
</dbReference>
<dbReference type="CDD" id="cd07061">
    <property type="entry name" value="HP_HAP_like"/>
    <property type="match status" value="1"/>
</dbReference>
<evidence type="ECO:0000256" key="5">
    <source>
        <dbReference type="ARBA" id="ARBA00023180"/>
    </source>
</evidence>
<comment type="similarity">
    <text evidence="1">Belongs to the histidine acid phosphatase family.</text>
</comment>
<keyword evidence="3" id="KW-0378">Hydrolase</keyword>